<proteinExistence type="predicted"/>
<dbReference type="OrthoDB" id="10393222at2759"/>
<keyword evidence="3" id="KW-1185">Reference proteome</keyword>
<feature type="signal peptide" evidence="1">
    <location>
        <begin position="1"/>
        <end position="16"/>
    </location>
</feature>
<sequence length="99" mass="11055">MKLTPFFLAFAAYAVAEKLDFTLQSYNDIVEDDEGKMRDMVEKAYCALPCLEKAAEQIKCNNYNLAQFVCLSIETLREKVGDCAIKCGIDAETQGKSLV</sequence>
<dbReference type="EMBL" id="NJEU01000390">
    <property type="protein sequence ID" value="PHH75115.1"/>
    <property type="molecule type" value="Genomic_DNA"/>
</dbReference>
<reference evidence="2 3" key="1">
    <citation type="submission" date="2017-06" db="EMBL/GenBank/DDBJ databases">
        <title>Ant-infecting Ophiocordyceps genomes reveal a high diversity of potential behavioral manipulation genes and a possible major role for enterotoxins.</title>
        <authorList>
            <person name="De Bekker C."/>
            <person name="Evans H.C."/>
            <person name="Brachmann A."/>
            <person name="Hughes D.P."/>
        </authorList>
    </citation>
    <scope>NUCLEOTIDE SEQUENCE [LARGE SCALE GENOMIC DNA]</scope>
    <source>
        <strain evidence="2 3">1348a</strain>
    </source>
</reference>
<accession>A0A2C5YZV7</accession>
<evidence type="ECO:0000256" key="1">
    <source>
        <dbReference type="SAM" id="SignalP"/>
    </source>
</evidence>
<evidence type="ECO:0000313" key="3">
    <source>
        <dbReference type="Proteomes" id="UP000224854"/>
    </source>
</evidence>
<comment type="caution">
    <text evidence="2">The sequence shown here is derived from an EMBL/GenBank/DDBJ whole genome shotgun (WGS) entry which is preliminary data.</text>
</comment>
<dbReference type="AlphaFoldDB" id="A0A2C5YZV7"/>
<keyword evidence="1" id="KW-0732">Signal</keyword>
<organism evidence="2 3">
    <name type="scientific">Ophiocordyceps australis</name>
    <dbReference type="NCBI Taxonomy" id="1399860"/>
    <lineage>
        <taxon>Eukaryota</taxon>
        <taxon>Fungi</taxon>
        <taxon>Dikarya</taxon>
        <taxon>Ascomycota</taxon>
        <taxon>Pezizomycotina</taxon>
        <taxon>Sordariomycetes</taxon>
        <taxon>Hypocreomycetidae</taxon>
        <taxon>Hypocreales</taxon>
        <taxon>Ophiocordycipitaceae</taxon>
        <taxon>Ophiocordyceps</taxon>
    </lineage>
</organism>
<evidence type="ECO:0008006" key="4">
    <source>
        <dbReference type="Google" id="ProtNLM"/>
    </source>
</evidence>
<feature type="chain" id="PRO_5012812768" description="Extracellular membrane protein CFEM domain-containing protein" evidence="1">
    <location>
        <begin position="17"/>
        <end position="99"/>
    </location>
</feature>
<evidence type="ECO:0000313" key="2">
    <source>
        <dbReference type="EMBL" id="PHH75115.1"/>
    </source>
</evidence>
<name>A0A2C5YZV7_9HYPO</name>
<gene>
    <name evidence="2" type="ORF">CDD82_4592</name>
</gene>
<protein>
    <recommendedName>
        <fullName evidence="4">Extracellular membrane protein CFEM domain-containing protein</fullName>
    </recommendedName>
</protein>
<dbReference type="Proteomes" id="UP000224854">
    <property type="component" value="Unassembled WGS sequence"/>
</dbReference>